<dbReference type="AlphaFoldDB" id="A0A1C7I7Y1"/>
<name>A0A1C7I7Y1_9FIRM</name>
<dbReference type="OrthoDB" id="308521at2"/>
<proteinExistence type="predicted"/>
<dbReference type="InterPro" id="IPR041881">
    <property type="entry name" value="PqqD_sf"/>
</dbReference>
<dbReference type="Gene3D" id="1.10.10.1150">
    <property type="entry name" value="Coenzyme PQQ synthesis protein D (PqqD)"/>
    <property type="match status" value="1"/>
</dbReference>
<dbReference type="STRING" id="1796616.A4V09_00250"/>
<dbReference type="EMBL" id="CP015405">
    <property type="protein sequence ID" value="ANU74342.2"/>
    <property type="molecule type" value="Genomic_DNA"/>
</dbReference>
<evidence type="ECO:0000313" key="1">
    <source>
        <dbReference type="EMBL" id="ANU74342.2"/>
    </source>
</evidence>
<keyword evidence="2" id="KW-1185">Reference proteome</keyword>
<sequence length="119" mass="13959">MKNKENVIDKNYLEFIPEKNTLLTWKTDKKGVVTLDVENTGFFNRLAQKCFNRPKYTHVHLDKLGSFVWPLIDGKKNIIELGKEVDAHFGEEAAPLYERLAKFFQVLESYHFIKLNKDV</sequence>
<evidence type="ECO:0000313" key="2">
    <source>
        <dbReference type="Proteomes" id="UP000092574"/>
    </source>
</evidence>
<dbReference type="InterPro" id="IPR008792">
    <property type="entry name" value="PQQD"/>
</dbReference>
<dbReference type="KEGG" id="byl:A4V09_00250"/>
<dbReference type="Pfam" id="PF05402">
    <property type="entry name" value="PqqD"/>
    <property type="match status" value="1"/>
</dbReference>
<accession>A0A1C7I7Y1</accession>
<gene>
    <name evidence="1" type="ORF">A4V09_00250</name>
</gene>
<protein>
    <submittedName>
        <fullName evidence="1">Pyrroloquinoline quinone biosynthesis protein</fullName>
    </submittedName>
</protein>
<dbReference type="RefSeq" id="WP_084043372.1">
    <property type="nucleotide sequence ID" value="NZ_CP015405.2"/>
</dbReference>
<organism evidence="1 2">
    <name type="scientific">Blautia pseudococcoides</name>
    <dbReference type="NCBI Taxonomy" id="1796616"/>
    <lineage>
        <taxon>Bacteria</taxon>
        <taxon>Bacillati</taxon>
        <taxon>Bacillota</taxon>
        <taxon>Clostridia</taxon>
        <taxon>Lachnospirales</taxon>
        <taxon>Lachnospiraceae</taxon>
        <taxon>Blautia</taxon>
    </lineage>
</organism>
<reference evidence="1" key="1">
    <citation type="submission" date="2017-04" db="EMBL/GenBank/DDBJ databases">
        <title>Complete Genome Sequences of Twelve Strains of a Stable Defined Moderately Diverse Mouse Microbiota 2 (sDMDMm2).</title>
        <authorList>
            <person name="Uchimura Y."/>
            <person name="Wyss M."/>
            <person name="Brugiroux S."/>
            <person name="Limenitakis J.P."/>
            <person name="Stecher B."/>
            <person name="McCoy K.D."/>
            <person name="Macpherson A.J."/>
        </authorList>
    </citation>
    <scope>NUCLEOTIDE SEQUENCE</scope>
    <source>
        <strain evidence="1">YL58</strain>
    </source>
</reference>
<dbReference type="Proteomes" id="UP000092574">
    <property type="component" value="Chromosome"/>
</dbReference>